<protein>
    <submittedName>
        <fullName evidence="1">Uncharacterized protein</fullName>
    </submittedName>
</protein>
<reference evidence="1 2" key="1">
    <citation type="submission" date="2018-06" db="EMBL/GenBank/DDBJ databases">
        <title>Comparative genomics reveals the genomic features of Rhizophagus irregularis, R. cerebriforme, R. diaphanum and Gigaspora rosea, and their symbiotic lifestyle signature.</title>
        <authorList>
            <person name="Morin E."/>
            <person name="San Clemente H."/>
            <person name="Chen E.C.H."/>
            <person name="De La Providencia I."/>
            <person name="Hainaut M."/>
            <person name="Kuo A."/>
            <person name="Kohler A."/>
            <person name="Murat C."/>
            <person name="Tang N."/>
            <person name="Roy S."/>
            <person name="Loubradou J."/>
            <person name="Henrissat B."/>
            <person name="Grigoriev I.V."/>
            <person name="Corradi N."/>
            <person name="Roux C."/>
            <person name="Martin F.M."/>
        </authorList>
    </citation>
    <scope>NUCLEOTIDE SEQUENCE [LARGE SCALE GENOMIC DNA]</scope>
    <source>
        <strain evidence="1 2">DAOM 194757</strain>
    </source>
</reference>
<evidence type="ECO:0000313" key="1">
    <source>
        <dbReference type="EMBL" id="RIB26674.1"/>
    </source>
</evidence>
<feature type="non-terminal residue" evidence="1">
    <location>
        <position position="1"/>
    </location>
</feature>
<organism evidence="1 2">
    <name type="scientific">Gigaspora rosea</name>
    <dbReference type="NCBI Taxonomy" id="44941"/>
    <lineage>
        <taxon>Eukaryota</taxon>
        <taxon>Fungi</taxon>
        <taxon>Fungi incertae sedis</taxon>
        <taxon>Mucoromycota</taxon>
        <taxon>Glomeromycotina</taxon>
        <taxon>Glomeromycetes</taxon>
        <taxon>Diversisporales</taxon>
        <taxon>Gigasporaceae</taxon>
        <taxon>Gigaspora</taxon>
    </lineage>
</organism>
<evidence type="ECO:0000313" key="2">
    <source>
        <dbReference type="Proteomes" id="UP000266673"/>
    </source>
</evidence>
<dbReference type="Proteomes" id="UP000266673">
    <property type="component" value="Unassembled WGS sequence"/>
</dbReference>
<proteinExistence type="predicted"/>
<dbReference type="AlphaFoldDB" id="A0A397VVW6"/>
<name>A0A397VVW6_9GLOM</name>
<keyword evidence="2" id="KW-1185">Reference proteome</keyword>
<sequence>NEELDERDIEIAKKEKLRKLELIEYEFQHKKEILDIDKQTKLAALHAQELANIEKERNWNINSKRLGYKLDKKN</sequence>
<dbReference type="EMBL" id="QKWP01000127">
    <property type="protein sequence ID" value="RIB26674.1"/>
    <property type="molecule type" value="Genomic_DNA"/>
</dbReference>
<accession>A0A397VVW6</accession>
<gene>
    <name evidence="1" type="ORF">C2G38_2162689</name>
</gene>
<comment type="caution">
    <text evidence="1">The sequence shown here is derived from an EMBL/GenBank/DDBJ whole genome shotgun (WGS) entry which is preliminary data.</text>
</comment>